<protein>
    <submittedName>
        <fullName evidence="5">Beta-N-acetylhexosaminidase</fullName>
    </submittedName>
</protein>
<dbReference type="GO" id="GO:0005975">
    <property type="term" value="P:carbohydrate metabolic process"/>
    <property type="evidence" value="ECO:0007669"/>
    <property type="project" value="InterPro"/>
</dbReference>
<gene>
    <name evidence="5" type="ORF">C7B43_07260</name>
</gene>
<dbReference type="Pfam" id="PF00933">
    <property type="entry name" value="Glyco_hydro_3"/>
    <property type="match status" value="1"/>
</dbReference>
<dbReference type="GO" id="GO:0004553">
    <property type="term" value="F:hydrolase activity, hydrolyzing O-glycosyl compounds"/>
    <property type="evidence" value="ECO:0007669"/>
    <property type="project" value="InterPro"/>
</dbReference>
<feature type="domain" description="Glycoside hydrolase family 3 N-terminal" evidence="4">
    <location>
        <begin position="22"/>
        <end position="327"/>
    </location>
</feature>
<dbReference type="Proteomes" id="UP000242699">
    <property type="component" value="Unassembled WGS sequence"/>
</dbReference>
<proteinExistence type="inferred from homology"/>
<comment type="similarity">
    <text evidence="1">Belongs to the glycosyl hydrolase 3 family.</text>
</comment>
<evidence type="ECO:0000313" key="6">
    <source>
        <dbReference type="Proteomes" id="UP000242699"/>
    </source>
</evidence>
<evidence type="ECO:0000256" key="1">
    <source>
        <dbReference type="ARBA" id="ARBA00005336"/>
    </source>
</evidence>
<dbReference type="InterPro" id="IPR050226">
    <property type="entry name" value="NagZ_Beta-hexosaminidase"/>
</dbReference>
<dbReference type="EMBL" id="PXYT01000013">
    <property type="protein sequence ID" value="PSR30073.1"/>
    <property type="molecule type" value="Genomic_DNA"/>
</dbReference>
<dbReference type="PRINTS" id="PR00133">
    <property type="entry name" value="GLHYDRLASE3"/>
</dbReference>
<dbReference type="PANTHER" id="PTHR30480:SF16">
    <property type="entry name" value="GLYCOSIDE HYDROLASE FAMILY 3 DOMAIN PROTEIN"/>
    <property type="match status" value="1"/>
</dbReference>
<evidence type="ECO:0000313" key="5">
    <source>
        <dbReference type="EMBL" id="PSR30073.1"/>
    </source>
</evidence>
<keyword evidence="3" id="KW-0326">Glycosidase</keyword>
<dbReference type="Gene3D" id="3.20.20.300">
    <property type="entry name" value="Glycoside hydrolase, family 3, N-terminal domain"/>
    <property type="match status" value="1"/>
</dbReference>
<dbReference type="SUPFAM" id="SSF51445">
    <property type="entry name" value="(Trans)glycosidases"/>
    <property type="match status" value="1"/>
</dbReference>
<evidence type="ECO:0000256" key="2">
    <source>
        <dbReference type="ARBA" id="ARBA00022801"/>
    </source>
</evidence>
<evidence type="ECO:0000259" key="4">
    <source>
        <dbReference type="Pfam" id="PF00933"/>
    </source>
</evidence>
<name>A0A2T2X6E5_9FIRM</name>
<keyword evidence="2" id="KW-0378">Hydrolase</keyword>
<dbReference type="AlphaFoldDB" id="A0A2T2X6E5"/>
<sequence>MSDEELKRLIGQVMICGFPSPYLDAQARQLITEYHLGNVILFSRNILSFGQISELTGALQKLAQDTEQADPLIIATDQENGLVSRLGSDIPGFPGSMALAATGEDKWVYEVAKMTGTFLEKAGINMDLAPVLDINNNPLNPVIGVRSFGDTPAQVASMGLAMARGLQDSGVFACGKHFPGHGDTHVDSHRDLPHISHDLERIKEVELVPFEAAIHQDIPAIMTAHIVFDQLDPLLPATLSHSVVQGLLRQHLGFTGVITTDCLEMQAISRTVGVGAGAVRALLAGCDMIMVSHHLERQKEAMDAIYDAVIQGVLPIARLEEARGRITGLKVRLSVANPYSPGEMKQDMVRALNLQAQTSERALTCLHDGQDQVGESGGKTPFPPPRFVTLIYDAGVPPMMVQGPQFQTVWTELAAFVFGDVKTQVLTVDEAISDPDLTRECDWLIYLSSALTPPQERMGDLLRDHPHSAVWLVRTPYLFPWFKARGVKRIYALYENTPWMMKAAMRALLGENAPGRLAVGVEGYAAGYKACETGE</sequence>
<dbReference type="GO" id="GO:0009254">
    <property type="term" value="P:peptidoglycan turnover"/>
    <property type="evidence" value="ECO:0007669"/>
    <property type="project" value="TreeGrafter"/>
</dbReference>
<dbReference type="InterPro" id="IPR001764">
    <property type="entry name" value="Glyco_hydro_3_N"/>
</dbReference>
<accession>A0A2T2X6E5</accession>
<evidence type="ECO:0000256" key="3">
    <source>
        <dbReference type="ARBA" id="ARBA00023295"/>
    </source>
</evidence>
<dbReference type="NCBIfam" id="NF003740">
    <property type="entry name" value="PRK05337.1"/>
    <property type="match status" value="1"/>
</dbReference>
<comment type="caution">
    <text evidence="5">The sequence shown here is derived from an EMBL/GenBank/DDBJ whole genome shotgun (WGS) entry which is preliminary data.</text>
</comment>
<organism evidence="5 6">
    <name type="scientific">Sulfobacillus benefaciens</name>
    <dbReference type="NCBI Taxonomy" id="453960"/>
    <lineage>
        <taxon>Bacteria</taxon>
        <taxon>Bacillati</taxon>
        <taxon>Bacillota</taxon>
        <taxon>Clostridia</taxon>
        <taxon>Eubacteriales</taxon>
        <taxon>Clostridiales Family XVII. Incertae Sedis</taxon>
        <taxon>Sulfobacillus</taxon>
    </lineage>
</organism>
<dbReference type="InterPro" id="IPR017853">
    <property type="entry name" value="GH"/>
</dbReference>
<reference evidence="5 6" key="1">
    <citation type="journal article" date="2014" name="BMC Genomics">
        <title>Comparison of environmental and isolate Sulfobacillus genomes reveals diverse carbon, sulfur, nitrogen, and hydrogen metabolisms.</title>
        <authorList>
            <person name="Justice N.B."/>
            <person name="Norman A."/>
            <person name="Brown C.T."/>
            <person name="Singh A."/>
            <person name="Thomas B.C."/>
            <person name="Banfield J.F."/>
        </authorList>
    </citation>
    <scope>NUCLEOTIDE SEQUENCE [LARGE SCALE GENOMIC DNA]</scope>
    <source>
        <strain evidence="5">AMDSBA1</strain>
    </source>
</reference>
<dbReference type="InterPro" id="IPR036962">
    <property type="entry name" value="Glyco_hydro_3_N_sf"/>
</dbReference>
<dbReference type="PANTHER" id="PTHR30480">
    <property type="entry name" value="BETA-HEXOSAMINIDASE-RELATED"/>
    <property type="match status" value="1"/>
</dbReference>